<feature type="transmembrane region" description="Helical" evidence="1">
    <location>
        <begin position="6"/>
        <end position="22"/>
    </location>
</feature>
<dbReference type="EMBL" id="VNHS01000014">
    <property type="protein sequence ID" value="TYP69612.1"/>
    <property type="molecule type" value="Genomic_DNA"/>
</dbReference>
<feature type="transmembrane region" description="Helical" evidence="1">
    <location>
        <begin position="94"/>
        <end position="113"/>
    </location>
</feature>
<dbReference type="Proteomes" id="UP000323257">
    <property type="component" value="Unassembled WGS sequence"/>
</dbReference>
<name>A0A5S5BTT6_9BACL</name>
<reference evidence="2 3" key="1">
    <citation type="submission" date="2019-07" db="EMBL/GenBank/DDBJ databases">
        <title>Genomic Encyclopedia of Type Strains, Phase III (KMG-III): the genomes of soil and plant-associated and newly described type strains.</title>
        <authorList>
            <person name="Whitman W."/>
        </authorList>
    </citation>
    <scope>NUCLEOTIDE SEQUENCE [LARGE SCALE GENOMIC DNA]</scope>
    <source>
        <strain evidence="2 3">BL24</strain>
    </source>
</reference>
<accession>A0A5S5BTT6</accession>
<sequence length="178" mass="21070">MWDQIWLWAILIGPWLTLFLMRGETIKRYVPVAVFTALIVTIIFEIAYVRRWWEMTERIVPWGTITNVSFVYGAFFVGTMWIFALAYRNLGLFLLTNLAIDAIQAFVLSPFLFEGRWYSLVNLNNIQVFALMFGISIVIYMYQGWQERIFRRVEQEYTASKAIAMEMKLPLTRRGRAR</sequence>
<comment type="caution">
    <text evidence="2">The sequence shown here is derived from an EMBL/GenBank/DDBJ whole genome shotgun (WGS) entry which is preliminary data.</text>
</comment>
<evidence type="ECO:0000313" key="3">
    <source>
        <dbReference type="Proteomes" id="UP000323257"/>
    </source>
</evidence>
<feature type="transmembrane region" description="Helical" evidence="1">
    <location>
        <begin position="69"/>
        <end position="87"/>
    </location>
</feature>
<protein>
    <recommendedName>
        <fullName evidence="4">Lycopene cyclase domain-containing protein</fullName>
    </recommendedName>
</protein>
<keyword evidence="1" id="KW-0812">Transmembrane</keyword>
<organism evidence="2 3">
    <name type="scientific">Paenibacillus methanolicus</name>
    <dbReference type="NCBI Taxonomy" id="582686"/>
    <lineage>
        <taxon>Bacteria</taxon>
        <taxon>Bacillati</taxon>
        <taxon>Bacillota</taxon>
        <taxon>Bacilli</taxon>
        <taxon>Bacillales</taxon>
        <taxon>Paenibacillaceae</taxon>
        <taxon>Paenibacillus</taxon>
    </lineage>
</organism>
<feature type="transmembrane region" description="Helical" evidence="1">
    <location>
        <begin position="125"/>
        <end position="142"/>
    </location>
</feature>
<dbReference type="AlphaFoldDB" id="A0A5S5BTT6"/>
<evidence type="ECO:0000256" key="1">
    <source>
        <dbReference type="SAM" id="Phobius"/>
    </source>
</evidence>
<keyword evidence="3" id="KW-1185">Reference proteome</keyword>
<keyword evidence="1" id="KW-1133">Transmembrane helix</keyword>
<feature type="transmembrane region" description="Helical" evidence="1">
    <location>
        <begin position="29"/>
        <end position="49"/>
    </location>
</feature>
<dbReference type="RefSeq" id="WP_148932993.1">
    <property type="nucleotide sequence ID" value="NZ_VNHS01000014.1"/>
</dbReference>
<evidence type="ECO:0000313" key="2">
    <source>
        <dbReference type="EMBL" id="TYP69612.1"/>
    </source>
</evidence>
<evidence type="ECO:0008006" key="4">
    <source>
        <dbReference type="Google" id="ProtNLM"/>
    </source>
</evidence>
<keyword evidence="1" id="KW-0472">Membrane</keyword>
<dbReference type="OrthoDB" id="1683771at2"/>
<proteinExistence type="predicted"/>
<gene>
    <name evidence="2" type="ORF">BCM02_114129</name>
</gene>